<accession>A0AA37PC51</accession>
<dbReference type="GeneID" id="73330533"/>
<feature type="compositionally biased region" description="Gly residues" evidence="1">
    <location>
        <begin position="237"/>
        <end position="247"/>
    </location>
</feature>
<gene>
    <name evidence="2" type="ORF">ColSpa_09731</name>
</gene>
<feature type="compositionally biased region" description="Low complexity" evidence="1">
    <location>
        <begin position="219"/>
        <end position="236"/>
    </location>
</feature>
<dbReference type="RefSeq" id="XP_049131900.1">
    <property type="nucleotide sequence ID" value="XM_049275943.1"/>
</dbReference>
<reference evidence="2 3" key="1">
    <citation type="submission" date="2022-03" db="EMBL/GenBank/DDBJ databases">
        <title>Genome data of Colletotrichum spp.</title>
        <authorList>
            <person name="Utami Y.D."/>
            <person name="Hiruma K."/>
        </authorList>
    </citation>
    <scope>NUCLEOTIDE SEQUENCE [LARGE SCALE GENOMIC DNA]</scope>
    <source>
        <strain evidence="2 3">MAFF 239500</strain>
    </source>
</reference>
<comment type="caution">
    <text evidence="2">The sequence shown here is derived from an EMBL/GenBank/DDBJ whole genome shotgun (WGS) entry which is preliminary data.</text>
</comment>
<proteinExistence type="predicted"/>
<feature type="region of interest" description="Disordered" evidence="1">
    <location>
        <begin position="218"/>
        <end position="247"/>
    </location>
</feature>
<organism evidence="2 3">
    <name type="scientific">Colletotrichum spaethianum</name>
    <dbReference type="NCBI Taxonomy" id="700344"/>
    <lineage>
        <taxon>Eukaryota</taxon>
        <taxon>Fungi</taxon>
        <taxon>Dikarya</taxon>
        <taxon>Ascomycota</taxon>
        <taxon>Pezizomycotina</taxon>
        <taxon>Sordariomycetes</taxon>
        <taxon>Hypocreomycetidae</taxon>
        <taxon>Glomerellales</taxon>
        <taxon>Glomerellaceae</taxon>
        <taxon>Colletotrichum</taxon>
        <taxon>Colletotrichum spaethianum species complex</taxon>
    </lineage>
</organism>
<evidence type="ECO:0000256" key="1">
    <source>
        <dbReference type="SAM" id="MobiDB-lite"/>
    </source>
</evidence>
<evidence type="ECO:0000313" key="3">
    <source>
        <dbReference type="Proteomes" id="UP001055115"/>
    </source>
</evidence>
<dbReference type="AlphaFoldDB" id="A0AA37PC51"/>
<name>A0AA37PC51_9PEZI</name>
<evidence type="ECO:0000313" key="2">
    <source>
        <dbReference type="EMBL" id="GKT49550.1"/>
    </source>
</evidence>
<sequence length="247" mass="26988">MALYYPPLTQEQTKRIWEMQMDRTEDLSLQAAPEDTAVALSEWHKKEYHVPGPIIVKGEHFEKVAKVSNEFNGYLYTVKHERADHDRAYSKEHRFDDFNRQQFIFGGQGFGQEQQGYGVPGVWQNTQQGNVMPYAGQAGNMMGGNPIGGGPYGNNTQNQGTFLGNQGWQPGYGSVGNTGFGNMNMAGPSMGNSSGGNNMGTGMSPGSVNVQVLPGQSIQGQMNNPQQQQQQPNPNMGQGGSMQSGFR</sequence>
<protein>
    <submittedName>
        <fullName evidence="2">Uncharacterized protein</fullName>
    </submittedName>
</protein>
<dbReference type="EMBL" id="BQXU01000030">
    <property type="protein sequence ID" value="GKT49550.1"/>
    <property type="molecule type" value="Genomic_DNA"/>
</dbReference>
<keyword evidence="3" id="KW-1185">Reference proteome</keyword>
<dbReference type="Proteomes" id="UP001055115">
    <property type="component" value="Unassembled WGS sequence"/>
</dbReference>